<dbReference type="InterPro" id="IPR023908">
    <property type="entry name" value="xxxLxxG_rpt"/>
</dbReference>
<dbReference type="InterPro" id="IPR010989">
    <property type="entry name" value="SNARE"/>
</dbReference>
<dbReference type="GO" id="GO:0016020">
    <property type="term" value="C:membrane"/>
    <property type="evidence" value="ECO:0007669"/>
    <property type="project" value="InterPro"/>
</dbReference>
<dbReference type="SUPFAM" id="SSF47661">
    <property type="entry name" value="t-snare proteins"/>
    <property type="match status" value="1"/>
</dbReference>
<name>A0A511UYH7_9BACI</name>
<dbReference type="NCBIfam" id="TIGR03057">
    <property type="entry name" value="xxxLxxG_by_4"/>
    <property type="match status" value="1"/>
</dbReference>
<reference evidence="1 2" key="1">
    <citation type="submission" date="2019-07" db="EMBL/GenBank/DDBJ databases">
        <title>Whole genome shotgun sequence of Cerasibacillus quisquiliarum NBRC 102429.</title>
        <authorList>
            <person name="Hosoyama A."/>
            <person name="Uohara A."/>
            <person name="Ohji S."/>
            <person name="Ichikawa N."/>
        </authorList>
    </citation>
    <scope>NUCLEOTIDE SEQUENCE [LARGE SCALE GENOMIC DNA]</scope>
    <source>
        <strain evidence="1 2">NBRC 102429</strain>
    </source>
</reference>
<dbReference type="RefSeq" id="WP_146938069.1">
    <property type="nucleotide sequence ID" value="NZ_BJXW01000021.1"/>
</dbReference>
<evidence type="ECO:0000313" key="1">
    <source>
        <dbReference type="EMBL" id="GEN31687.1"/>
    </source>
</evidence>
<comment type="caution">
    <text evidence="1">The sequence shown here is derived from an EMBL/GenBank/DDBJ whole genome shotgun (WGS) entry which is preliminary data.</text>
</comment>
<dbReference type="GO" id="GO:0016192">
    <property type="term" value="P:vesicle-mediated transport"/>
    <property type="evidence" value="ECO:0007669"/>
    <property type="project" value="InterPro"/>
</dbReference>
<dbReference type="AlphaFoldDB" id="A0A511UYH7"/>
<protein>
    <recommendedName>
        <fullName evidence="3">X-X-X-Leu-X-X-Gly heptad repeat-containing protein</fullName>
    </recommendedName>
</protein>
<dbReference type="Proteomes" id="UP000321491">
    <property type="component" value="Unassembled WGS sequence"/>
</dbReference>
<evidence type="ECO:0000313" key="2">
    <source>
        <dbReference type="Proteomes" id="UP000321491"/>
    </source>
</evidence>
<dbReference type="Gene3D" id="1.10.287.950">
    <property type="entry name" value="Methyl-accepting chemotaxis protein"/>
    <property type="match status" value="1"/>
</dbReference>
<proteinExistence type="predicted"/>
<evidence type="ECO:0008006" key="3">
    <source>
        <dbReference type="Google" id="ProtNLM"/>
    </source>
</evidence>
<keyword evidence="2" id="KW-1185">Reference proteome</keyword>
<accession>A0A511UYH7</accession>
<dbReference type="OrthoDB" id="9815841at2"/>
<dbReference type="EMBL" id="BJXW01000021">
    <property type="protein sequence ID" value="GEN31687.1"/>
    <property type="molecule type" value="Genomic_DNA"/>
</dbReference>
<gene>
    <name evidence="1" type="ORF">CQU01_19250</name>
</gene>
<organism evidence="1 2">
    <name type="scientific">Cerasibacillus quisquiliarum</name>
    <dbReference type="NCBI Taxonomy" id="227865"/>
    <lineage>
        <taxon>Bacteria</taxon>
        <taxon>Bacillati</taxon>
        <taxon>Bacillota</taxon>
        <taxon>Bacilli</taxon>
        <taxon>Bacillales</taxon>
        <taxon>Bacillaceae</taxon>
        <taxon>Cerasibacillus</taxon>
    </lineage>
</organism>
<sequence length="604" mass="67740">MRRKRGLSVLIIVLLLFTMFPLTVLSKEQTDRKIERGEYDTKDEVIYGNLDVNGKTKHLYVVNTFHMTKPGMIDDYGAYTDIRNLTDLTDIKQTEDEKIQFHADEGEFYYQGELQHQSLPWNISINYLLDGKKVEAEDLAGQSGFLEIQIATSANKKVNPLFFENYLMQISLTLDPSICNNIQAPEGTEANVGKDKQITFTVIPEQEEEFIITTHVTNFEMDPINISALPANLAIDDPDLGTMTGDMQSLSDAIKDVNDGVYELNKGITDLNAGASELSKGSKDYRNGLNKLDQSSQQLVDGSKEIRDILQMVNGSMHENMDVPDISEMKALPKGLRKIASGLKETANGLDMLQENYGKVYNQLDWVMLQIPEGSISEEQIQALYESDADAQVVDQLVKTYIAAQTAKKTYLAVKDGFDAVSETLKHLSHPIYEMEKQLKTMSDAIDQAMKNTEQLTLLEELQNGLSTLATEYQAFHDGLVRYTGGVSTLTTSYHKLDDGIQQLSDGVSTLSKGTGELYNGTKALQESTADLPGQMESEIKQQLEAYDFSDFEPVSFMSDKNKNIGVVQFVLQTERIEIEEVESVEEKETEEKGFWAKLLDLFK</sequence>